<proteinExistence type="predicted"/>
<name>X1GJW1_9ZZZZ</name>
<accession>X1GJW1</accession>
<feature type="non-terminal residue" evidence="1">
    <location>
        <position position="1"/>
    </location>
</feature>
<protein>
    <submittedName>
        <fullName evidence="1">Uncharacterized protein</fullName>
    </submittedName>
</protein>
<gene>
    <name evidence="1" type="ORF">S03H2_17092</name>
</gene>
<sequence>AHKMWRHEEYYWTLSGKPRRMTIYDEDVAKVMFTDGTNVFADYTYVGWDSEEKAIVFTNYQKVNYPQPKQAPTRGFTYVE</sequence>
<dbReference type="EMBL" id="BARU01008790">
    <property type="protein sequence ID" value="GAH45125.1"/>
    <property type="molecule type" value="Genomic_DNA"/>
</dbReference>
<reference evidence="1" key="1">
    <citation type="journal article" date="2014" name="Front. Microbiol.">
        <title>High frequency of phylogenetically diverse reductive dehalogenase-homologous genes in deep subseafloor sedimentary metagenomes.</title>
        <authorList>
            <person name="Kawai M."/>
            <person name="Futagami T."/>
            <person name="Toyoda A."/>
            <person name="Takaki Y."/>
            <person name="Nishi S."/>
            <person name="Hori S."/>
            <person name="Arai W."/>
            <person name="Tsubouchi T."/>
            <person name="Morono Y."/>
            <person name="Uchiyama I."/>
            <person name="Ito T."/>
            <person name="Fujiyama A."/>
            <person name="Inagaki F."/>
            <person name="Takami H."/>
        </authorList>
    </citation>
    <scope>NUCLEOTIDE SEQUENCE</scope>
    <source>
        <strain evidence="1">Expedition CK06-06</strain>
    </source>
</reference>
<comment type="caution">
    <text evidence="1">The sequence shown here is derived from an EMBL/GenBank/DDBJ whole genome shotgun (WGS) entry which is preliminary data.</text>
</comment>
<dbReference type="AlphaFoldDB" id="X1GJW1"/>
<organism evidence="1">
    <name type="scientific">marine sediment metagenome</name>
    <dbReference type="NCBI Taxonomy" id="412755"/>
    <lineage>
        <taxon>unclassified sequences</taxon>
        <taxon>metagenomes</taxon>
        <taxon>ecological metagenomes</taxon>
    </lineage>
</organism>
<evidence type="ECO:0000313" key="1">
    <source>
        <dbReference type="EMBL" id="GAH45125.1"/>
    </source>
</evidence>